<dbReference type="Pfam" id="PF08544">
    <property type="entry name" value="GHMP_kinases_C"/>
    <property type="match status" value="1"/>
</dbReference>
<dbReference type="InterPro" id="IPR013750">
    <property type="entry name" value="GHMP_kinase_C_dom"/>
</dbReference>
<dbReference type="Pfam" id="PF02837">
    <property type="entry name" value="Glyco_hydro_2_N"/>
    <property type="match status" value="1"/>
</dbReference>
<dbReference type="InterPro" id="IPR006104">
    <property type="entry name" value="Glyco_hydro_2_N"/>
</dbReference>
<gene>
    <name evidence="8" type="ORF">CMV_010942</name>
</gene>
<dbReference type="SUPFAM" id="SSF55060">
    <property type="entry name" value="GHMP Kinase, C-terminal domain"/>
    <property type="match status" value="1"/>
</dbReference>
<sequence>MDPPSVPVDNPTGCYRTYFNVPKEWKGCRILLHFEAVDFAFCAWVNGVPVGYSQDSKLPAEFEITDYFYPCDSDEKIVLAVQVFRWSDGSYLEDQDHWWLSGIHRDVLLLAKPQVFIADYFFKSNLAEDFSYVDVQVEVKIDNSCEASKDRVLENYILLLFSCVRLANQVLLKVVTRYLQRDNLLISSIKRLAELAKIGREALMNCDIDELGEIMLEAWRLHQELDPYCSNEFVNRLFSFADPYCMGYKLVGAGGGGFAMLLAKDVDYAKELRQSLEADSSFDVKIYDWNVFLE</sequence>
<dbReference type="GO" id="GO:0004565">
    <property type="term" value="F:beta-galactosidase activity"/>
    <property type="evidence" value="ECO:0007669"/>
    <property type="project" value="UniProtKB-EC"/>
</dbReference>
<dbReference type="InterPro" id="IPR036554">
    <property type="entry name" value="GHMP_kinase_C_sf"/>
</dbReference>
<comment type="catalytic activity">
    <reaction evidence="1">
        <text>Hydrolysis of terminal non-reducing beta-D-galactose residues in beta-D-galactosides.</text>
        <dbReference type="EC" id="3.2.1.23"/>
    </reaction>
</comment>
<dbReference type="EC" id="3.2.1.23" evidence="3"/>
<comment type="caution">
    <text evidence="8">The sequence shown here is derived from an EMBL/GenBank/DDBJ whole genome shotgun (WGS) entry which is preliminary data.</text>
</comment>
<evidence type="ECO:0000313" key="8">
    <source>
        <dbReference type="EMBL" id="KAF3964804.1"/>
    </source>
</evidence>
<comment type="similarity">
    <text evidence="2">Belongs to the glycosyl hydrolase 2 family.</text>
</comment>
<evidence type="ECO:0000313" key="9">
    <source>
        <dbReference type="Proteomes" id="UP000737018"/>
    </source>
</evidence>
<dbReference type="Gene3D" id="3.30.230.120">
    <property type="match status" value="1"/>
</dbReference>
<evidence type="ECO:0000256" key="3">
    <source>
        <dbReference type="ARBA" id="ARBA00012756"/>
    </source>
</evidence>
<keyword evidence="5" id="KW-0326">Glycosidase</keyword>
<evidence type="ECO:0000256" key="1">
    <source>
        <dbReference type="ARBA" id="ARBA00001412"/>
    </source>
</evidence>
<dbReference type="GO" id="GO:0009341">
    <property type="term" value="C:beta-galactosidase complex"/>
    <property type="evidence" value="ECO:0007669"/>
    <property type="project" value="TreeGrafter"/>
</dbReference>
<dbReference type="OrthoDB" id="1683730at2759"/>
<protein>
    <recommendedName>
        <fullName evidence="3">beta-galactosidase</fullName>
        <ecNumber evidence="3">3.2.1.23</ecNumber>
    </recommendedName>
</protein>
<proteinExistence type="inferred from homology"/>
<evidence type="ECO:0000259" key="6">
    <source>
        <dbReference type="Pfam" id="PF02837"/>
    </source>
</evidence>
<evidence type="ECO:0000256" key="2">
    <source>
        <dbReference type="ARBA" id="ARBA00007401"/>
    </source>
</evidence>
<keyword evidence="4" id="KW-0378">Hydrolase</keyword>
<feature type="domain" description="GHMP kinase C-terminal" evidence="7">
    <location>
        <begin position="201"/>
        <end position="277"/>
    </location>
</feature>
<evidence type="ECO:0000256" key="5">
    <source>
        <dbReference type="ARBA" id="ARBA00023295"/>
    </source>
</evidence>
<reference evidence="8" key="1">
    <citation type="submission" date="2020-03" db="EMBL/GenBank/DDBJ databases">
        <title>Castanea mollissima Vanexum genome sequencing.</title>
        <authorList>
            <person name="Staton M."/>
        </authorList>
    </citation>
    <scope>NUCLEOTIDE SEQUENCE</scope>
    <source>
        <tissue evidence="8">Leaf</tissue>
    </source>
</reference>
<evidence type="ECO:0000256" key="4">
    <source>
        <dbReference type="ARBA" id="ARBA00022801"/>
    </source>
</evidence>
<name>A0A8J4RHJ7_9ROSI</name>
<dbReference type="Gene3D" id="2.60.120.260">
    <property type="entry name" value="Galactose-binding domain-like"/>
    <property type="match status" value="1"/>
</dbReference>
<dbReference type="InterPro" id="IPR008979">
    <property type="entry name" value="Galactose-bd-like_sf"/>
</dbReference>
<dbReference type="PANTHER" id="PTHR46323">
    <property type="entry name" value="BETA-GALACTOSIDASE"/>
    <property type="match status" value="1"/>
</dbReference>
<dbReference type="AlphaFoldDB" id="A0A8J4RHJ7"/>
<feature type="domain" description="Glycosyl hydrolases family 2 sugar binding" evidence="6">
    <location>
        <begin position="2"/>
        <end position="113"/>
    </location>
</feature>
<organism evidence="8 9">
    <name type="scientific">Castanea mollissima</name>
    <name type="common">Chinese chestnut</name>
    <dbReference type="NCBI Taxonomy" id="60419"/>
    <lineage>
        <taxon>Eukaryota</taxon>
        <taxon>Viridiplantae</taxon>
        <taxon>Streptophyta</taxon>
        <taxon>Embryophyta</taxon>
        <taxon>Tracheophyta</taxon>
        <taxon>Spermatophyta</taxon>
        <taxon>Magnoliopsida</taxon>
        <taxon>eudicotyledons</taxon>
        <taxon>Gunneridae</taxon>
        <taxon>Pentapetalae</taxon>
        <taxon>rosids</taxon>
        <taxon>fabids</taxon>
        <taxon>Fagales</taxon>
        <taxon>Fagaceae</taxon>
        <taxon>Castanea</taxon>
    </lineage>
</organism>
<dbReference type="GO" id="GO:0005990">
    <property type="term" value="P:lactose catabolic process"/>
    <property type="evidence" value="ECO:0007669"/>
    <property type="project" value="TreeGrafter"/>
</dbReference>
<dbReference type="SUPFAM" id="SSF49785">
    <property type="entry name" value="Galactose-binding domain-like"/>
    <property type="match status" value="1"/>
</dbReference>
<keyword evidence="9" id="KW-1185">Reference proteome</keyword>
<evidence type="ECO:0000259" key="7">
    <source>
        <dbReference type="Pfam" id="PF08544"/>
    </source>
</evidence>
<accession>A0A8J4RHJ7</accession>
<dbReference type="Proteomes" id="UP000737018">
    <property type="component" value="Unassembled WGS sequence"/>
</dbReference>
<dbReference type="PANTHER" id="PTHR46323:SF2">
    <property type="entry name" value="BETA-GALACTOSIDASE"/>
    <property type="match status" value="1"/>
</dbReference>
<dbReference type="InterPro" id="IPR050347">
    <property type="entry name" value="Bact_Beta-galactosidase"/>
</dbReference>
<dbReference type="EMBL" id="JRKL02001310">
    <property type="protein sequence ID" value="KAF3964804.1"/>
    <property type="molecule type" value="Genomic_DNA"/>
</dbReference>